<dbReference type="PANTHER" id="PTHR33495:SF2">
    <property type="entry name" value="ANTI-SIGMA FACTOR ANTAGONIST TM_1081-RELATED"/>
    <property type="match status" value="1"/>
</dbReference>
<dbReference type="CDD" id="cd07043">
    <property type="entry name" value="STAS_anti-anti-sigma_factors"/>
    <property type="match status" value="1"/>
</dbReference>
<dbReference type="InterPro" id="IPR002645">
    <property type="entry name" value="STAS_dom"/>
</dbReference>
<dbReference type="PROSITE" id="PS50801">
    <property type="entry name" value="STAS"/>
    <property type="match status" value="1"/>
</dbReference>
<evidence type="ECO:0000259" key="1">
    <source>
        <dbReference type="PROSITE" id="PS50801"/>
    </source>
</evidence>
<organism evidence="2 3">
    <name type="scientific">Pseudoalteromonas ulvae</name>
    <dbReference type="NCBI Taxonomy" id="107327"/>
    <lineage>
        <taxon>Bacteria</taxon>
        <taxon>Pseudomonadati</taxon>
        <taxon>Pseudomonadota</taxon>
        <taxon>Gammaproteobacteria</taxon>
        <taxon>Alteromonadales</taxon>
        <taxon>Pseudoalteromonadaceae</taxon>
        <taxon>Pseudoalteromonas</taxon>
    </lineage>
</organism>
<dbReference type="GO" id="GO:0043856">
    <property type="term" value="F:anti-sigma factor antagonist activity"/>
    <property type="evidence" value="ECO:0007669"/>
    <property type="project" value="TreeGrafter"/>
</dbReference>
<comment type="caution">
    <text evidence="2">The sequence shown here is derived from an EMBL/GenBank/DDBJ whole genome shotgun (WGS) entry which is preliminary data.</text>
</comment>
<name>A0A244CTC8_PSEDV</name>
<dbReference type="OrthoDB" id="9796076at2"/>
<keyword evidence="3" id="KW-1185">Reference proteome</keyword>
<dbReference type="EMBL" id="MWPV01000002">
    <property type="protein sequence ID" value="OUL58489.1"/>
    <property type="molecule type" value="Genomic_DNA"/>
</dbReference>
<protein>
    <submittedName>
        <fullName evidence="2">Anti-anti-sigma factor</fullName>
    </submittedName>
</protein>
<dbReference type="SUPFAM" id="SSF52091">
    <property type="entry name" value="SpoIIaa-like"/>
    <property type="match status" value="1"/>
</dbReference>
<feature type="domain" description="STAS" evidence="1">
    <location>
        <begin position="3"/>
        <end position="108"/>
    </location>
</feature>
<dbReference type="PANTHER" id="PTHR33495">
    <property type="entry name" value="ANTI-SIGMA FACTOR ANTAGONIST TM_1081-RELATED-RELATED"/>
    <property type="match status" value="1"/>
</dbReference>
<evidence type="ECO:0000313" key="3">
    <source>
        <dbReference type="Proteomes" id="UP000194841"/>
    </source>
</evidence>
<proteinExistence type="predicted"/>
<gene>
    <name evidence="2" type="ORF">B1199_09180</name>
</gene>
<sequence>MSTSLTTHIYDNTLVVALPADFSGMAVEHYRDQFDELLNAPQSHLVLDFSDTDFIDSSGIGAMVFLYKRLARKGMSLELFKVRGQPHKLMTLLRVDRTIGFIDQLKSA</sequence>
<dbReference type="InterPro" id="IPR036513">
    <property type="entry name" value="STAS_dom_sf"/>
</dbReference>
<accession>A0A244CTC8</accession>
<dbReference type="Proteomes" id="UP000194841">
    <property type="component" value="Unassembled WGS sequence"/>
</dbReference>
<dbReference type="RefSeq" id="WP_086743792.1">
    <property type="nucleotide sequence ID" value="NZ_MWPV01000002.1"/>
</dbReference>
<dbReference type="Pfam" id="PF01740">
    <property type="entry name" value="STAS"/>
    <property type="match status" value="1"/>
</dbReference>
<evidence type="ECO:0000313" key="2">
    <source>
        <dbReference type="EMBL" id="OUL58489.1"/>
    </source>
</evidence>
<dbReference type="Gene3D" id="3.30.750.24">
    <property type="entry name" value="STAS domain"/>
    <property type="match status" value="1"/>
</dbReference>
<reference evidence="2 3" key="1">
    <citation type="submission" date="2017-02" db="EMBL/GenBank/DDBJ databases">
        <title>Pseudoalteromonas ulvae TC14 Genome.</title>
        <authorList>
            <person name="Molmeret M."/>
        </authorList>
    </citation>
    <scope>NUCLEOTIDE SEQUENCE [LARGE SCALE GENOMIC DNA]</scope>
    <source>
        <strain evidence="2">TC14</strain>
    </source>
</reference>
<dbReference type="AlphaFoldDB" id="A0A244CTC8"/>